<feature type="binding site" evidence="12">
    <location>
        <position position="437"/>
    </location>
    <ligand>
        <name>ATP</name>
        <dbReference type="ChEBI" id="CHEBI:30616"/>
    </ligand>
</feature>
<keyword evidence="7 10" id="KW-0727">SH2 domain</keyword>
<evidence type="ECO:0000256" key="8">
    <source>
        <dbReference type="ARBA" id="ARBA00023137"/>
    </source>
</evidence>
<evidence type="ECO:0000256" key="2">
    <source>
        <dbReference type="ARBA" id="ARBA00022553"/>
    </source>
</evidence>
<evidence type="ECO:0000259" key="17">
    <source>
        <dbReference type="PROSITE" id="PS50011"/>
    </source>
</evidence>
<evidence type="ECO:0000256" key="4">
    <source>
        <dbReference type="ARBA" id="ARBA00022741"/>
    </source>
</evidence>
<dbReference type="PROSITE" id="PS50001">
    <property type="entry name" value="SH2"/>
    <property type="match status" value="1"/>
</dbReference>
<feature type="region of interest" description="Disordered" evidence="14">
    <location>
        <begin position="66"/>
        <end position="213"/>
    </location>
</feature>
<protein>
    <recommendedName>
        <fullName evidence="13">Tyrosine-protein kinase</fullName>
        <ecNumber evidence="13">2.7.10.2</ecNumber>
    </recommendedName>
</protein>
<dbReference type="InterPro" id="IPR011009">
    <property type="entry name" value="Kinase-like_dom_sf"/>
</dbReference>
<evidence type="ECO:0000259" key="15">
    <source>
        <dbReference type="PROSITE" id="PS50001"/>
    </source>
</evidence>
<evidence type="ECO:0000256" key="7">
    <source>
        <dbReference type="ARBA" id="ARBA00022999"/>
    </source>
</evidence>
<dbReference type="AlphaFoldDB" id="A0A210PW17"/>
<accession>A0A210PW17</accession>
<dbReference type="Proteomes" id="UP000242188">
    <property type="component" value="Unassembled WGS sequence"/>
</dbReference>
<dbReference type="EC" id="2.7.10.2" evidence="13"/>
<dbReference type="InterPro" id="IPR050198">
    <property type="entry name" value="Non-receptor_tyrosine_kinases"/>
</dbReference>
<dbReference type="Gene3D" id="2.30.30.40">
    <property type="entry name" value="SH3 Domains"/>
    <property type="match status" value="1"/>
</dbReference>
<keyword evidence="6 12" id="KW-0067">ATP-binding</keyword>
<sequence length="677" mass="76694">MDKTKPGGAGKVKVKTTTSKVGKPQKQIVFPEEDYNVPSNRQSPVGYIAEIQTDTNTHKKKVIVAKISPPSKVQATKKPKKVTKPAETPREDVYTEGNLLVFEDAPNTNDKRPAPLETSGDKPVTDRSTKVVTTTKRKKPGEGPPTQKAPAPKGPDISTGSPEIKLPKLNKSKPPKKSRPIAASMPNSVSSVKTAVTNRTDAVPMKSQRTEKYNGPVRDSHLLVLHDYEARMKGDMAIRRGEVLLLVDANEADWWVAKQKHGTRQGYIPSAYVAREGTMNIYPWYGGEISLRESERLLMRPRLVTGTFLIRKPEKGVKGYMLSMRYNQDNNNESVKHYRVKETIENGSVVFYLTLQRSFESLPQLVLHYMDDKGILCHTLTAPCPIPQPILYDMSRETQKDWELDRKTIDFIVEVGQGHFGTVWKGTWNKNTFIAVKTLRPGSMSPQSFMTEAHIMRQLTHTNLVRLYAVCSQDEPIYIITEYVTKGSLAKFLKSREGRKLKLPNLIDIAAQVASGMAYLETKRFIHRDLAARNILIGDGNIAKVADFGLAKIIEGYDYQNPNTNMLGNIFPIKWTAPEAAFFGRFTMKSDVWSYGILLMEIITYGQIPYAGIRSDQILKKIQKGYRMPIPRNCPQPVYNIMMRTWDAKAGKRPTFDYLYHFFDTYYYNLKKDNFPI</sequence>
<dbReference type="PRINTS" id="PR00401">
    <property type="entry name" value="SH2DOMAIN"/>
</dbReference>
<dbReference type="Gene3D" id="3.30.505.10">
    <property type="entry name" value="SH2 domain"/>
    <property type="match status" value="1"/>
</dbReference>
<proteinExistence type="inferred from homology"/>
<dbReference type="EMBL" id="NEDP02005457">
    <property type="protein sequence ID" value="OWF40652.1"/>
    <property type="molecule type" value="Genomic_DNA"/>
</dbReference>
<comment type="similarity">
    <text evidence="13">Belongs to the protein kinase superfamily. Tyr protein kinase family.</text>
</comment>
<dbReference type="SMART" id="SM00252">
    <property type="entry name" value="SH2"/>
    <property type="match status" value="1"/>
</dbReference>
<keyword evidence="2" id="KW-0597">Phosphoprotein</keyword>
<dbReference type="Pfam" id="PF07714">
    <property type="entry name" value="PK_Tyr_Ser-Thr"/>
    <property type="match status" value="1"/>
</dbReference>
<dbReference type="PROSITE" id="PS50002">
    <property type="entry name" value="SH3"/>
    <property type="match status" value="1"/>
</dbReference>
<keyword evidence="8 13" id="KW-0829">Tyrosine-protein kinase</keyword>
<dbReference type="PRINTS" id="PR00452">
    <property type="entry name" value="SH3DOMAIN"/>
</dbReference>
<keyword evidence="1 11" id="KW-0728">SH3 domain</keyword>
<feature type="region of interest" description="Disordered" evidence="14">
    <location>
        <begin position="1"/>
        <end position="23"/>
    </location>
</feature>
<dbReference type="InterPro" id="IPR036860">
    <property type="entry name" value="SH2_dom_sf"/>
</dbReference>
<dbReference type="PANTHER" id="PTHR24418">
    <property type="entry name" value="TYROSINE-PROTEIN KINASE"/>
    <property type="match status" value="1"/>
</dbReference>
<evidence type="ECO:0000256" key="10">
    <source>
        <dbReference type="PROSITE-ProRule" id="PRU00191"/>
    </source>
</evidence>
<evidence type="ECO:0000256" key="11">
    <source>
        <dbReference type="PROSITE-ProRule" id="PRU00192"/>
    </source>
</evidence>
<evidence type="ECO:0000256" key="3">
    <source>
        <dbReference type="ARBA" id="ARBA00022679"/>
    </source>
</evidence>
<dbReference type="Pfam" id="PF00018">
    <property type="entry name" value="SH3_1"/>
    <property type="match status" value="1"/>
</dbReference>
<dbReference type="SMART" id="SM00219">
    <property type="entry name" value="TyrKc"/>
    <property type="match status" value="1"/>
</dbReference>
<feature type="compositionally biased region" description="Basic and acidic residues" evidence="14">
    <location>
        <begin position="109"/>
        <end position="129"/>
    </location>
</feature>
<dbReference type="InterPro" id="IPR020635">
    <property type="entry name" value="Tyr_kinase_cat_dom"/>
</dbReference>
<dbReference type="Pfam" id="PF00017">
    <property type="entry name" value="SH2"/>
    <property type="match status" value="1"/>
</dbReference>
<keyword evidence="4 12" id="KW-0547">Nucleotide-binding</keyword>
<dbReference type="PROSITE" id="PS00109">
    <property type="entry name" value="PROTEIN_KINASE_TYR"/>
    <property type="match status" value="1"/>
</dbReference>
<dbReference type="InterPro" id="IPR000719">
    <property type="entry name" value="Prot_kinase_dom"/>
</dbReference>
<feature type="compositionally biased region" description="Basic residues" evidence="14">
    <location>
        <begin position="168"/>
        <end position="179"/>
    </location>
</feature>
<evidence type="ECO:0000259" key="16">
    <source>
        <dbReference type="PROSITE" id="PS50002"/>
    </source>
</evidence>
<dbReference type="SUPFAM" id="SSF55550">
    <property type="entry name" value="SH2 domain"/>
    <property type="match status" value="1"/>
</dbReference>
<dbReference type="SUPFAM" id="SSF56112">
    <property type="entry name" value="Protein kinase-like (PK-like)"/>
    <property type="match status" value="1"/>
</dbReference>
<dbReference type="Gene3D" id="1.10.510.10">
    <property type="entry name" value="Transferase(Phosphotransferase) domain 1"/>
    <property type="match status" value="1"/>
</dbReference>
<keyword evidence="19" id="KW-1185">Reference proteome</keyword>
<evidence type="ECO:0000256" key="14">
    <source>
        <dbReference type="SAM" id="MobiDB-lite"/>
    </source>
</evidence>
<gene>
    <name evidence="18" type="ORF">KP79_PYT09890</name>
</gene>
<dbReference type="PRINTS" id="PR00109">
    <property type="entry name" value="TYRKINASE"/>
</dbReference>
<evidence type="ECO:0000313" key="19">
    <source>
        <dbReference type="Proteomes" id="UP000242188"/>
    </source>
</evidence>
<dbReference type="InterPro" id="IPR008266">
    <property type="entry name" value="Tyr_kinase_AS"/>
</dbReference>
<dbReference type="InterPro" id="IPR001452">
    <property type="entry name" value="SH3_domain"/>
</dbReference>
<comment type="caution">
    <text evidence="18">The sequence shown here is derived from an EMBL/GenBank/DDBJ whole genome shotgun (WGS) entry which is preliminary data.</text>
</comment>
<dbReference type="InterPro" id="IPR001245">
    <property type="entry name" value="Ser-Thr/Tyr_kinase_cat_dom"/>
</dbReference>
<evidence type="ECO:0000256" key="13">
    <source>
        <dbReference type="RuleBase" id="RU362096"/>
    </source>
</evidence>
<reference evidence="18 19" key="1">
    <citation type="journal article" date="2017" name="Nat. Ecol. Evol.">
        <title>Scallop genome provides insights into evolution of bilaterian karyotype and development.</title>
        <authorList>
            <person name="Wang S."/>
            <person name="Zhang J."/>
            <person name="Jiao W."/>
            <person name="Li J."/>
            <person name="Xun X."/>
            <person name="Sun Y."/>
            <person name="Guo X."/>
            <person name="Huan P."/>
            <person name="Dong B."/>
            <person name="Zhang L."/>
            <person name="Hu X."/>
            <person name="Sun X."/>
            <person name="Wang J."/>
            <person name="Zhao C."/>
            <person name="Wang Y."/>
            <person name="Wang D."/>
            <person name="Huang X."/>
            <person name="Wang R."/>
            <person name="Lv J."/>
            <person name="Li Y."/>
            <person name="Zhang Z."/>
            <person name="Liu B."/>
            <person name="Lu W."/>
            <person name="Hui Y."/>
            <person name="Liang J."/>
            <person name="Zhou Z."/>
            <person name="Hou R."/>
            <person name="Li X."/>
            <person name="Liu Y."/>
            <person name="Li H."/>
            <person name="Ning X."/>
            <person name="Lin Y."/>
            <person name="Zhao L."/>
            <person name="Xing Q."/>
            <person name="Dou J."/>
            <person name="Li Y."/>
            <person name="Mao J."/>
            <person name="Guo H."/>
            <person name="Dou H."/>
            <person name="Li T."/>
            <person name="Mu C."/>
            <person name="Jiang W."/>
            <person name="Fu Q."/>
            <person name="Fu X."/>
            <person name="Miao Y."/>
            <person name="Liu J."/>
            <person name="Yu Q."/>
            <person name="Li R."/>
            <person name="Liao H."/>
            <person name="Li X."/>
            <person name="Kong Y."/>
            <person name="Jiang Z."/>
            <person name="Chourrout D."/>
            <person name="Li R."/>
            <person name="Bao Z."/>
        </authorList>
    </citation>
    <scope>NUCLEOTIDE SEQUENCE [LARGE SCALE GENOMIC DNA]</scope>
    <source>
        <strain evidence="18 19">PY_sf001</strain>
    </source>
</reference>
<evidence type="ECO:0000256" key="5">
    <source>
        <dbReference type="ARBA" id="ARBA00022777"/>
    </source>
</evidence>
<dbReference type="FunFam" id="3.30.200.20:FF:000053">
    <property type="entry name" value="Tyrosine-protein kinase"/>
    <property type="match status" value="1"/>
</dbReference>
<feature type="domain" description="SH3" evidence="16">
    <location>
        <begin position="217"/>
        <end position="278"/>
    </location>
</feature>
<dbReference type="InterPro" id="IPR000980">
    <property type="entry name" value="SH2"/>
</dbReference>
<evidence type="ECO:0000256" key="9">
    <source>
        <dbReference type="ARBA" id="ARBA00051245"/>
    </source>
</evidence>
<keyword evidence="5 13" id="KW-0418">Kinase</keyword>
<dbReference type="OrthoDB" id="6271556at2759"/>
<dbReference type="PROSITE" id="PS00107">
    <property type="entry name" value="PROTEIN_KINASE_ATP"/>
    <property type="match status" value="1"/>
</dbReference>
<dbReference type="InterPro" id="IPR036028">
    <property type="entry name" value="SH3-like_dom_sf"/>
</dbReference>
<name>A0A210PW17_MIZYE</name>
<dbReference type="FunFam" id="1.10.510.10:FF:000399">
    <property type="entry name" value="Tyrosine-protein kinase"/>
    <property type="match status" value="1"/>
</dbReference>
<evidence type="ECO:0000256" key="12">
    <source>
        <dbReference type="PROSITE-ProRule" id="PRU10141"/>
    </source>
</evidence>
<comment type="catalytic activity">
    <reaction evidence="9 13">
        <text>L-tyrosyl-[protein] + ATP = O-phospho-L-tyrosyl-[protein] + ADP + H(+)</text>
        <dbReference type="Rhea" id="RHEA:10596"/>
        <dbReference type="Rhea" id="RHEA-COMP:10136"/>
        <dbReference type="Rhea" id="RHEA-COMP:20101"/>
        <dbReference type="ChEBI" id="CHEBI:15378"/>
        <dbReference type="ChEBI" id="CHEBI:30616"/>
        <dbReference type="ChEBI" id="CHEBI:46858"/>
        <dbReference type="ChEBI" id="CHEBI:61978"/>
        <dbReference type="ChEBI" id="CHEBI:456216"/>
        <dbReference type="EC" id="2.7.10.2"/>
    </reaction>
</comment>
<dbReference type="SUPFAM" id="SSF50044">
    <property type="entry name" value="SH3-domain"/>
    <property type="match status" value="1"/>
</dbReference>
<keyword evidence="3 13" id="KW-0808">Transferase</keyword>
<dbReference type="GO" id="GO:0005524">
    <property type="term" value="F:ATP binding"/>
    <property type="evidence" value="ECO:0007669"/>
    <property type="project" value="UniProtKB-UniRule"/>
</dbReference>
<feature type="domain" description="SH2" evidence="15">
    <location>
        <begin position="284"/>
        <end position="384"/>
    </location>
</feature>
<evidence type="ECO:0000256" key="1">
    <source>
        <dbReference type="ARBA" id="ARBA00022443"/>
    </source>
</evidence>
<feature type="domain" description="Protein kinase" evidence="17">
    <location>
        <begin position="409"/>
        <end position="667"/>
    </location>
</feature>
<dbReference type="SMART" id="SM00326">
    <property type="entry name" value="SH3"/>
    <property type="match status" value="1"/>
</dbReference>
<dbReference type="STRING" id="6573.A0A210PW17"/>
<evidence type="ECO:0000313" key="18">
    <source>
        <dbReference type="EMBL" id="OWF40652.1"/>
    </source>
</evidence>
<dbReference type="GO" id="GO:0004715">
    <property type="term" value="F:non-membrane spanning protein tyrosine kinase activity"/>
    <property type="evidence" value="ECO:0007669"/>
    <property type="project" value="UniProtKB-EC"/>
</dbReference>
<dbReference type="PROSITE" id="PS50011">
    <property type="entry name" value="PROTEIN_KINASE_DOM"/>
    <property type="match status" value="1"/>
</dbReference>
<organism evidence="18 19">
    <name type="scientific">Mizuhopecten yessoensis</name>
    <name type="common">Japanese scallop</name>
    <name type="synonym">Patinopecten yessoensis</name>
    <dbReference type="NCBI Taxonomy" id="6573"/>
    <lineage>
        <taxon>Eukaryota</taxon>
        <taxon>Metazoa</taxon>
        <taxon>Spiralia</taxon>
        <taxon>Lophotrochozoa</taxon>
        <taxon>Mollusca</taxon>
        <taxon>Bivalvia</taxon>
        <taxon>Autobranchia</taxon>
        <taxon>Pteriomorphia</taxon>
        <taxon>Pectinida</taxon>
        <taxon>Pectinoidea</taxon>
        <taxon>Pectinidae</taxon>
        <taxon>Mizuhopecten</taxon>
    </lineage>
</organism>
<dbReference type="InterPro" id="IPR017441">
    <property type="entry name" value="Protein_kinase_ATP_BS"/>
</dbReference>
<evidence type="ECO:0000256" key="6">
    <source>
        <dbReference type="ARBA" id="ARBA00022840"/>
    </source>
</evidence>
<feature type="compositionally biased region" description="Polar residues" evidence="14">
    <location>
        <begin position="185"/>
        <end position="200"/>
    </location>
</feature>